<protein>
    <submittedName>
        <fullName evidence="5">Unannotated protein</fullName>
    </submittedName>
</protein>
<feature type="domain" description="Survival protein SurE-like phosphatase/nucleotidase" evidence="4">
    <location>
        <begin position="39"/>
        <end position="219"/>
    </location>
</feature>
<comment type="similarity">
    <text evidence="1">Belongs to the SurE nucleotidase family.</text>
</comment>
<dbReference type="InterPro" id="IPR036523">
    <property type="entry name" value="SurE-like_sf"/>
</dbReference>
<gene>
    <name evidence="5" type="ORF">UFOPK4175_00287</name>
</gene>
<dbReference type="Pfam" id="PF01975">
    <property type="entry name" value="SurE"/>
    <property type="match status" value="1"/>
</dbReference>
<proteinExistence type="inferred from homology"/>
<organism evidence="5">
    <name type="scientific">freshwater metagenome</name>
    <dbReference type="NCBI Taxonomy" id="449393"/>
    <lineage>
        <taxon>unclassified sequences</taxon>
        <taxon>metagenomes</taxon>
        <taxon>ecological metagenomes</taxon>
    </lineage>
</organism>
<evidence type="ECO:0000313" key="5">
    <source>
        <dbReference type="EMBL" id="CAB5030692.1"/>
    </source>
</evidence>
<dbReference type="EMBL" id="CAFBPX010000032">
    <property type="protein sequence ID" value="CAB5030692.1"/>
    <property type="molecule type" value="Genomic_DNA"/>
</dbReference>
<dbReference type="InterPro" id="IPR030048">
    <property type="entry name" value="SurE"/>
</dbReference>
<dbReference type="Gene3D" id="3.40.1210.10">
    <property type="entry name" value="Survival protein SurE-like phosphatase/nucleotidase"/>
    <property type="match status" value="1"/>
</dbReference>
<sequence>MLRQMITKKTSLAIALASALVALPAASAGAAKAPAPLKILVSNDDGVKGEGMNALVNALRKEAKVTVVVVAPATNQSGTGGKTTPGVLTTSQTTTLSGFPAVAVNGYPADSVNYALDKVLTGKKKPGLVIAGINFGANVGPFVPISGTVGAARAGAAHGIPALATSQGLANPMGWAAGVKETIAWLRANRSSLKKSSVWNLNIPSCSTGKVRGTVIVKASSPTFYSFDPFGTVDCSVKSKPLTNDVTAYFAGFAPLVNIGRGS</sequence>
<dbReference type="PANTHER" id="PTHR30457:SF0">
    <property type="entry name" value="PHOSPHATASE, PUTATIVE (AFU_ORTHOLOGUE AFUA_4G01070)-RELATED"/>
    <property type="match status" value="1"/>
</dbReference>
<keyword evidence="3" id="KW-0378">Hydrolase</keyword>
<dbReference type="InterPro" id="IPR002828">
    <property type="entry name" value="SurE-like_Pase/nucleotidase"/>
</dbReference>
<evidence type="ECO:0000256" key="3">
    <source>
        <dbReference type="ARBA" id="ARBA00022801"/>
    </source>
</evidence>
<dbReference type="AlphaFoldDB" id="A0A6J7RPV0"/>
<dbReference type="GO" id="GO:0046872">
    <property type="term" value="F:metal ion binding"/>
    <property type="evidence" value="ECO:0007669"/>
    <property type="project" value="UniProtKB-KW"/>
</dbReference>
<dbReference type="PANTHER" id="PTHR30457">
    <property type="entry name" value="5'-NUCLEOTIDASE SURE"/>
    <property type="match status" value="1"/>
</dbReference>
<dbReference type="SUPFAM" id="SSF64167">
    <property type="entry name" value="SurE-like"/>
    <property type="match status" value="1"/>
</dbReference>
<dbReference type="GO" id="GO:0008252">
    <property type="term" value="F:nucleotidase activity"/>
    <property type="evidence" value="ECO:0007669"/>
    <property type="project" value="InterPro"/>
</dbReference>
<reference evidence="5" key="1">
    <citation type="submission" date="2020-05" db="EMBL/GenBank/DDBJ databases">
        <authorList>
            <person name="Chiriac C."/>
            <person name="Salcher M."/>
            <person name="Ghai R."/>
            <person name="Kavagutti S V."/>
        </authorList>
    </citation>
    <scope>NUCLEOTIDE SEQUENCE</scope>
</reference>
<evidence type="ECO:0000259" key="4">
    <source>
        <dbReference type="Pfam" id="PF01975"/>
    </source>
</evidence>
<accession>A0A6J7RPV0</accession>
<keyword evidence="2" id="KW-0479">Metal-binding</keyword>
<name>A0A6J7RPV0_9ZZZZ</name>
<evidence type="ECO:0000256" key="1">
    <source>
        <dbReference type="ARBA" id="ARBA00011062"/>
    </source>
</evidence>
<evidence type="ECO:0000256" key="2">
    <source>
        <dbReference type="ARBA" id="ARBA00022723"/>
    </source>
</evidence>